<feature type="transmembrane region" description="Helical" evidence="1">
    <location>
        <begin position="380"/>
        <end position="404"/>
    </location>
</feature>
<feature type="transmembrane region" description="Helical" evidence="1">
    <location>
        <begin position="452"/>
        <end position="484"/>
    </location>
</feature>
<dbReference type="SUPFAM" id="SSF82714">
    <property type="entry name" value="Multidrug efflux transporter AcrB TolC docking domain, DN and DC subdomains"/>
    <property type="match status" value="1"/>
</dbReference>
<dbReference type="Gene3D" id="3.30.2090.10">
    <property type="entry name" value="Multidrug efflux transporter AcrB TolC docking domain, DN and DC subdomains"/>
    <property type="match status" value="2"/>
</dbReference>
<keyword evidence="1" id="KW-0812">Transmembrane</keyword>
<dbReference type="OrthoDB" id="9757876at2"/>
<dbReference type="AlphaFoldDB" id="A0A3M7TVQ1"/>
<dbReference type="PANTHER" id="PTHR32063:SF0">
    <property type="entry name" value="SWARMING MOTILITY PROTEIN SWRC"/>
    <property type="match status" value="1"/>
</dbReference>
<keyword evidence="3" id="KW-1185">Reference proteome</keyword>
<feature type="transmembrane region" description="Helical" evidence="1">
    <location>
        <begin position="12"/>
        <end position="29"/>
    </location>
</feature>
<dbReference type="Gene3D" id="3.30.70.1440">
    <property type="entry name" value="Multidrug efflux transporter AcrB pore domain"/>
    <property type="match status" value="1"/>
</dbReference>
<feature type="transmembrane region" description="Helical" evidence="1">
    <location>
        <begin position="354"/>
        <end position="374"/>
    </location>
</feature>
<comment type="caution">
    <text evidence="2">The sequence shown here is derived from an EMBL/GenBank/DDBJ whole genome shotgun (WGS) entry which is preliminary data.</text>
</comment>
<dbReference type="Gene3D" id="3.30.70.1320">
    <property type="entry name" value="Multidrug efflux transporter AcrB pore domain like"/>
    <property type="match status" value="1"/>
</dbReference>
<dbReference type="InterPro" id="IPR001036">
    <property type="entry name" value="Acrflvin-R"/>
</dbReference>
<dbReference type="Gene3D" id="1.20.1640.10">
    <property type="entry name" value="Multidrug efflux transporter AcrB transmembrane domain"/>
    <property type="match status" value="2"/>
</dbReference>
<dbReference type="Proteomes" id="UP000278746">
    <property type="component" value="Unassembled WGS sequence"/>
</dbReference>
<evidence type="ECO:0000313" key="2">
    <source>
        <dbReference type="EMBL" id="RNA68445.1"/>
    </source>
</evidence>
<gene>
    <name evidence="2" type="ORF">EBO34_00245</name>
</gene>
<dbReference type="RefSeq" id="WP_122895970.1">
    <property type="nucleotide sequence ID" value="NZ_RHIB01000001.1"/>
</dbReference>
<feature type="transmembrane region" description="Helical" evidence="1">
    <location>
        <begin position="328"/>
        <end position="347"/>
    </location>
</feature>
<evidence type="ECO:0000256" key="1">
    <source>
        <dbReference type="SAM" id="Phobius"/>
    </source>
</evidence>
<dbReference type="SUPFAM" id="SSF82693">
    <property type="entry name" value="Multidrug efflux transporter AcrB pore domain, PN1, PN2, PC1 and PC2 subdomains"/>
    <property type="match status" value="1"/>
</dbReference>
<organism evidence="2 3">
    <name type="scientific">Alteribacter keqinensis</name>
    <dbReference type="NCBI Taxonomy" id="2483800"/>
    <lineage>
        <taxon>Bacteria</taxon>
        <taxon>Bacillati</taxon>
        <taxon>Bacillota</taxon>
        <taxon>Bacilli</taxon>
        <taxon>Bacillales</taxon>
        <taxon>Bacillaceae</taxon>
        <taxon>Alteribacter</taxon>
    </lineage>
</organism>
<name>A0A3M7TVQ1_9BACI</name>
<feature type="transmembrane region" description="Helical" evidence="1">
    <location>
        <begin position="860"/>
        <end position="880"/>
    </location>
</feature>
<feature type="transmembrane region" description="Helical" evidence="1">
    <location>
        <begin position="935"/>
        <end position="957"/>
    </location>
</feature>
<sequence length="1015" mass="110884">MGLLQKLLERKIVIGLMVVLVLMVGLYSINKLDRELIPSIDFDMALVTANAGDMPVLDVEERLTKPIEQVLSATEGVKSYQSSSTVGSSSIFVEFEEDRMKEATREIEASLSSLESQVSGVNFIDVFPISTDQGFEFYMEISGGSMEEMSAFARNEVKPRLEGLSSVREVRLSGLEENEYVIEFDRDALMENGLDMGQVVGILQQTNMNMSLGELVQEENEPSIRWDTSFKSIEDIENTAVPTMNGPVVLSDLAEVAVQNNQHSSIAWKDGSRDFILVEIGRASGYTQLDMAEAVRAEVDRIHEAGIGFSFSELVTQADYVSSALDGVTQNILIGGMLALVILMLFLRNLRATVIIGLTIPVSILLTFATMWMFDYSLNILTLVGLGLGIGMMVDASIVILESIYRKKEHGYQGMEAVTKGVREVATAVIASMLTTVVVFVPVGLFGGEMGAFILILSVVVVITLVSSVVVSFTLIPALAENFLKLRDRDRKKKKDSRIIEGYGNMISWLSGKKRRRYSMIFVFFLVFAGSIALTTKVPLTLIPDVYDRYAEIGVELESGLTPSERDEIVQAANEKLSQVPDVVSNVIIDDPQYLFTLINMTRGDEITTPQDEVNTAINEALRELEEEYPVKSVGMITGPMGGAPIQLMIKGDSLDQIQEIGNRLSGELEGIDGLVNVSASMEKTSEELQFVFDEEALEEGGLTTTEIFGQLQGSFSSTPVGEMTENGVTIPVMAKSDIVIDNQEALNEYELVTAAGVEPLSSYVSLETIDSPLMISRDNGDRYVTVSAEIEGRDLGSVSRDVQQVVGDFETPVGYTVSTAGDLETQQEMMMELLVVIAISIFLVYLVMAVQFNSLVHPIIVMSVIPMTVIGSILALLITQRELSVLSALGLLMLIGVVLNNAILLIDRTKQLRAEGLEVHEAVKEAGKNRIRPIFMTTLTTVGGMLPLALATGSASAYQAPLATVIIGGLLFATFITLVLIPSVYLLFEDVGRGVKRLFTRKKKKDAEVIDVAS</sequence>
<feature type="transmembrane region" description="Helical" evidence="1">
    <location>
        <begin position="886"/>
        <end position="907"/>
    </location>
</feature>
<accession>A0A3M7TVQ1</accession>
<dbReference type="GO" id="GO:0042910">
    <property type="term" value="F:xenobiotic transmembrane transporter activity"/>
    <property type="evidence" value="ECO:0007669"/>
    <property type="project" value="TreeGrafter"/>
</dbReference>
<reference evidence="2 3" key="1">
    <citation type="submission" date="2018-10" db="EMBL/GenBank/DDBJ databases">
        <title>Bacillus Keqinensis sp. nov., a moderately halophilic bacterium isolated from a saline-alkaline lake.</title>
        <authorList>
            <person name="Wang H."/>
        </authorList>
    </citation>
    <scope>NUCLEOTIDE SEQUENCE [LARGE SCALE GENOMIC DNA]</scope>
    <source>
        <strain evidence="2 3">KQ-3</strain>
    </source>
</reference>
<dbReference type="Pfam" id="PF00873">
    <property type="entry name" value="ACR_tran"/>
    <property type="match status" value="1"/>
</dbReference>
<dbReference type="EMBL" id="RHIB01000001">
    <property type="protein sequence ID" value="RNA68445.1"/>
    <property type="molecule type" value="Genomic_DNA"/>
</dbReference>
<feature type="transmembrane region" description="Helical" evidence="1">
    <location>
        <begin position="425"/>
        <end position="446"/>
    </location>
</feature>
<feature type="transmembrane region" description="Helical" evidence="1">
    <location>
        <begin position="963"/>
        <end position="989"/>
    </location>
</feature>
<dbReference type="Gene3D" id="3.30.70.1430">
    <property type="entry name" value="Multidrug efflux transporter AcrB pore domain"/>
    <property type="match status" value="2"/>
</dbReference>
<evidence type="ECO:0000313" key="3">
    <source>
        <dbReference type="Proteomes" id="UP000278746"/>
    </source>
</evidence>
<keyword evidence="1" id="KW-1133">Transmembrane helix</keyword>
<protein>
    <submittedName>
        <fullName evidence="2">Efflux RND transporter permease subunit</fullName>
    </submittedName>
</protein>
<keyword evidence="1" id="KW-0472">Membrane</keyword>
<feature type="transmembrane region" description="Helical" evidence="1">
    <location>
        <begin position="518"/>
        <end position="536"/>
    </location>
</feature>
<feature type="transmembrane region" description="Helical" evidence="1">
    <location>
        <begin position="830"/>
        <end position="848"/>
    </location>
</feature>
<dbReference type="PANTHER" id="PTHR32063">
    <property type="match status" value="1"/>
</dbReference>
<dbReference type="GO" id="GO:0005886">
    <property type="term" value="C:plasma membrane"/>
    <property type="evidence" value="ECO:0007669"/>
    <property type="project" value="TreeGrafter"/>
</dbReference>
<proteinExistence type="predicted"/>
<dbReference type="InterPro" id="IPR027463">
    <property type="entry name" value="AcrB_DN_DC_subdom"/>
</dbReference>
<dbReference type="SUPFAM" id="SSF82866">
    <property type="entry name" value="Multidrug efflux transporter AcrB transmembrane domain"/>
    <property type="match status" value="2"/>
</dbReference>
<dbReference type="PRINTS" id="PR00702">
    <property type="entry name" value="ACRIFLAVINRP"/>
</dbReference>